<sequence length="148" mass="15644">MARSVARVGTAGDTGRAGVERVRVGCGRFDSGMGGGGAREYGGAGASGSAMIDRPVSGKLHGAPSERISRDGKCGSAYLRRDDAANVVFFEWHAALENEMRDRTLHESHVSKYRKLVPGLALLVHLVNIGHGAIGDASMRRAVAWLTI</sequence>
<organism evidence="1 2">
    <name type="scientific">Paraburkholderia translucens</name>
    <dbReference type="NCBI Taxonomy" id="2886945"/>
    <lineage>
        <taxon>Bacteria</taxon>
        <taxon>Pseudomonadati</taxon>
        <taxon>Pseudomonadota</taxon>
        <taxon>Betaproteobacteria</taxon>
        <taxon>Burkholderiales</taxon>
        <taxon>Burkholderiaceae</taxon>
        <taxon>Paraburkholderia</taxon>
    </lineage>
</organism>
<evidence type="ECO:0000313" key="1">
    <source>
        <dbReference type="EMBL" id="MCC8403870.1"/>
    </source>
</evidence>
<comment type="caution">
    <text evidence="1">The sequence shown here is derived from an EMBL/GenBank/DDBJ whole genome shotgun (WGS) entry which is preliminary data.</text>
</comment>
<evidence type="ECO:0000313" key="2">
    <source>
        <dbReference type="Proteomes" id="UP001430614"/>
    </source>
</evidence>
<protein>
    <submittedName>
        <fullName evidence="1">DUF3987 domain-containing protein</fullName>
    </submittedName>
</protein>
<proteinExistence type="predicted"/>
<accession>A0ABS8KGP6</accession>
<gene>
    <name evidence="1" type="ORF">LJ655_18570</name>
</gene>
<reference evidence="1 2" key="1">
    <citation type="submission" date="2021-11" db="EMBL/GenBank/DDBJ databases">
        <authorList>
            <person name="Oh E.-T."/>
            <person name="Kim S.-B."/>
        </authorList>
    </citation>
    <scope>NUCLEOTIDE SEQUENCE [LARGE SCALE GENOMIC DNA]</scope>
    <source>
        <strain evidence="1 2">MMS20-SJTN17</strain>
    </source>
</reference>
<keyword evidence="2" id="KW-1185">Reference proteome</keyword>
<dbReference type="EMBL" id="JAJITC010000009">
    <property type="protein sequence ID" value="MCC8403870.1"/>
    <property type="molecule type" value="Genomic_DNA"/>
</dbReference>
<name>A0ABS8KGP6_9BURK</name>
<dbReference type="RefSeq" id="WP_230562701.1">
    <property type="nucleotide sequence ID" value="NZ_JAJITC010000009.1"/>
</dbReference>
<dbReference type="Pfam" id="PF13148">
    <property type="entry name" value="DUF3987"/>
    <property type="match status" value="1"/>
</dbReference>
<dbReference type="Proteomes" id="UP001430614">
    <property type="component" value="Unassembled WGS sequence"/>
</dbReference>
<dbReference type="InterPro" id="IPR025048">
    <property type="entry name" value="DUF3987"/>
</dbReference>